<keyword evidence="4" id="KW-0479">Metal-binding</keyword>
<dbReference type="VEuPathDB" id="FungiDB:PABG_03377"/>
<dbReference type="CDD" id="cd01301">
    <property type="entry name" value="rDP_like"/>
    <property type="match status" value="1"/>
</dbReference>
<dbReference type="PANTHER" id="PTHR10443">
    <property type="entry name" value="MICROSOMAL DIPEPTIDASE"/>
    <property type="match status" value="1"/>
</dbReference>
<dbReference type="SUPFAM" id="SSF51556">
    <property type="entry name" value="Metallo-dependent hydrolases"/>
    <property type="match status" value="1"/>
</dbReference>
<keyword evidence="3 4" id="KW-0224">Dipeptidase</keyword>
<organism evidence="6 7">
    <name type="scientific">Paracoccidioides brasiliensis</name>
    <dbReference type="NCBI Taxonomy" id="121759"/>
    <lineage>
        <taxon>Eukaryota</taxon>
        <taxon>Fungi</taxon>
        <taxon>Dikarya</taxon>
        <taxon>Ascomycota</taxon>
        <taxon>Pezizomycotina</taxon>
        <taxon>Eurotiomycetes</taxon>
        <taxon>Eurotiomycetidae</taxon>
        <taxon>Onygenales</taxon>
        <taxon>Ajellomycetaceae</taxon>
        <taxon>Paracoccidioides</taxon>
    </lineage>
</organism>
<gene>
    <name evidence="6" type="ORF">ACO22_03332</name>
</gene>
<protein>
    <recommendedName>
        <fullName evidence="4">Dipeptidase</fullName>
        <ecNumber evidence="4">3.4.13.19</ecNumber>
    </recommendedName>
</protein>
<comment type="caution">
    <text evidence="6">The sequence shown here is derived from an EMBL/GenBank/DDBJ whole genome shotgun (WGS) entry which is preliminary data.</text>
</comment>
<evidence type="ECO:0000256" key="3">
    <source>
        <dbReference type="ARBA" id="ARBA00022997"/>
    </source>
</evidence>
<evidence type="ECO:0000256" key="4">
    <source>
        <dbReference type="RuleBase" id="RU341113"/>
    </source>
</evidence>
<evidence type="ECO:0000313" key="6">
    <source>
        <dbReference type="EMBL" id="ODH33140.1"/>
    </source>
</evidence>
<dbReference type="InterPro" id="IPR000180">
    <property type="entry name" value="Dipep_AS"/>
</dbReference>
<keyword evidence="4" id="KW-0378">Hydrolase</keyword>
<evidence type="ECO:0000256" key="2">
    <source>
        <dbReference type="ARBA" id="ARBA00022833"/>
    </source>
</evidence>
<sequence>MSSSPSKDKGRALRKSVSHSQGLGIPKFTPRIPIQYPRCQQRWYIFVGVLAMLAVTLADNTGRPSRLYERTMDPSDFLKRANRILETSPIIDGHNDLPYLIRIETKNKIYSERFTFESGLLSHTDLKKMREGKVGGQFWSVYAECPEDSKTQIDDPTWTIRDTLEQIDIAQRLAEKYPDDLQLCRTVACARRAFRSGKIASFMGMEGGHQLGNSLGVLRQMYDLGVRYVTITHNCDNAFGTAASTVAAGGEDKGLTKFGSEFVREMNRLGMLIDLSHASIKLMADVLAETKAPVIFSHSSAYALSQHVRNVPDDILRRVAKNGGIVMVTFVPMFLDVKNPSSVDIHKAADHIFHVAELSAWDHVGVGSDFDGMGDVPIGLENVSKFPQLVKVLLERGATEEQVRKFAGENILRVLSEVENYSKALESAGVNPNEETWSGRKWTRVDLPFPLMFNDSIGNRIPGKTYP</sequence>
<comment type="cofactor">
    <cofactor evidence="4">
        <name>Zn(2+)</name>
        <dbReference type="ChEBI" id="CHEBI:29105"/>
    </cofactor>
</comment>
<evidence type="ECO:0000256" key="5">
    <source>
        <dbReference type="SAM" id="MobiDB-lite"/>
    </source>
</evidence>
<dbReference type="GO" id="GO:0046872">
    <property type="term" value="F:metal ion binding"/>
    <property type="evidence" value="ECO:0007669"/>
    <property type="project" value="UniProtKB-UniRule"/>
</dbReference>
<comment type="function">
    <text evidence="1">Hydrolyzes a wide range of dipeptides.</text>
</comment>
<dbReference type="EC" id="3.4.13.19" evidence="4"/>
<keyword evidence="4" id="KW-0645">Protease</keyword>
<dbReference type="PANTHER" id="PTHR10443:SF12">
    <property type="entry name" value="DIPEPTIDASE"/>
    <property type="match status" value="1"/>
</dbReference>
<feature type="compositionally biased region" description="Basic and acidic residues" evidence="5">
    <location>
        <begin position="1"/>
        <end position="11"/>
    </location>
</feature>
<reference evidence="6 7" key="1">
    <citation type="submission" date="2016-06" db="EMBL/GenBank/DDBJ databases">
        <authorList>
            <person name="Kjaerup R.B."/>
            <person name="Dalgaard T.S."/>
            <person name="Juul-Madsen H.R."/>
        </authorList>
    </citation>
    <scope>NUCLEOTIDE SEQUENCE [LARGE SCALE GENOMIC DNA]</scope>
    <source>
        <strain evidence="6 7">Pb300</strain>
    </source>
</reference>
<dbReference type="PROSITE" id="PS00869">
    <property type="entry name" value="RENAL_DIPEPTIDASE_1"/>
    <property type="match status" value="1"/>
</dbReference>
<dbReference type="Pfam" id="PF01244">
    <property type="entry name" value="Peptidase_M19"/>
    <property type="match status" value="1"/>
</dbReference>
<accession>A0A1D2JG90</accession>
<keyword evidence="4" id="KW-0482">Metalloprotease</keyword>
<evidence type="ECO:0000256" key="1">
    <source>
        <dbReference type="ARBA" id="ARBA00003491"/>
    </source>
</evidence>
<dbReference type="AlphaFoldDB" id="A0A1D2JG90"/>
<dbReference type="GO" id="GO:0006508">
    <property type="term" value="P:proteolysis"/>
    <property type="evidence" value="ECO:0007669"/>
    <property type="project" value="UniProtKB-KW"/>
</dbReference>
<dbReference type="PROSITE" id="PS51365">
    <property type="entry name" value="RENAL_DIPEPTIDASE_2"/>
    <property type="match status" value="1"/>
</dbReference>
<dbReference type="VEuPathDB" id="FungiDB:PADG_01943"/>
<keyword evidence="2 4" id="KW-0862">Zinc</keyword>
<name>A0A1D2JG90_PARBR</name>
<comment type="catalytic activity">
    <reaction evidence="4">
        <text>an L-aminoacyl-L-amino acid + H2O = 2 an L-alpha-amino acid</text>
        <dbReference type="Rhea" id="RHEA:48940"/>
        <dbReference type="ChEBI" id="CHEBI:15377"/>
        <dbReference type="ChEBI" id="CHEBI:59869"/>
        <dbReference type="ChEBI" id="CHEBI:77460"/>
        <dbReference type="EC" id="3.4.13.19"/>
    </reaction>
</comment>
<dbReference type="InterPro" id="IPR008257">
    <property type="entry name" value="Pept_M19"/>
</dbReference>
<dbReference type="Gene3D" id="3.20.20.140">
    <property type="entry name" value="Metal-dependent hydrolases"/>
    <property type="match status" value="1"/>
</dbReference>
<evidence type="ECO:0000313" key="7">
    <source>
        <dbReference type="Proteomes" id="UP000242814"/>
    </source>
</evidence>
<dbReference type="EMBL" id="LZYO01000112">
    <property type="protein sequence ID" value="ODH33140.1"/>
    <property type="molecule type" value="Genomic_DNA"/>
</dbReference>
<comment type="similarity">
    <text evidence="4">Belongs to the metallo-dependent hydrolases superfamily. Peptidase M19 family.</text>
</comment>
<feature type="region of interest" description="Disordered" evidence="5">
    <location>
        <begin position="1"/>
        <end position="21"/>
    </location>
</feature>
<proteinExistence type="inferred from homology"/>
<dbReference type="GO" id="GO:0070573">
    <property type="term" value="F:metallodipeptidase activity"/>
    <property type="evidence" value="ECO:0007669"/>
    <property type="project" value="InterPro"/>
</dbReference>
<dbReference type="Proteomes" id="UP000242814">
    <property type="component" value="Unassembled WGS sequence"/>
</dbReference>
<dbReference type="InterPro" id="IPR032466">
    <property type="entry name" value="Metal_Hydrolase"/>
</dbReference>